<dbReference type="Proteomes" id="UP000324222">
    <property type="component" value="Unassembled WGS sequence"/>
</dbReference>
<evidence type="ECO:0000313" key="2">
    <source>
        <dbReference type="Proteomes" id="UP000324222"/>
    </source>
</evidence>
<proteinExistence type="predicted"/>
<organism evidence="1 2">
    <name type="scientific">Portunus trituberculatus</name>
    <name type="common">Swimming crab</name>
    <name type="synonym">Neptunus trituberculatus</name>
    <dbReference type="NCBI Taxonomy" id="210409"/>
    <lineage>
        <taxon>Eukaryota</taxon>
        <taxon>Metazoa</taxon>
        <taxon>Ecdysozoa</taxon>
        <taxon>Arthropoda</taxon>
        <taxon>Crustacea</taxon>
        <taxon>Multicrustacea</taxon>
        <taxon>Malacostraca</taxon>
        <taxon>Eumalacostraca</taxon>
        <taxon>Eucarida</taxon>
        <taxon>Decapoda</taxon>
        <taxon>Pleocyemata</taxon>
        <taxon>Brachyura</taxon>
        <taxon>Eubrachyura</taxon>
        <taxon>Portunoidea</taxon>
        <taxon>Portunidae</taxon>
        <taxon>Portuninae</taxon>
        <taxon>Portunus</taxon>
    </lineage>
</organism>
<accession>A0A5B7IQS3</accession>
<evidence type="ECO:0000313" key="1">
    <source>
        <dbReference type="EMBL" id="MPC84439.1"/>
    </source>
</evidence>
<keyword evidence="2" id="KW-1185">Reference proteome</keyword>
<dbReference type="EMBL" id="VSRR010065440">
    <property type="protein sequence ID" value="MPC84439.1"/>
    <property type="molecule type" value="Genomic_DNA"/>
</dbReference>
<sequence length="67" mass="8190">MYRYRKQRLYKKEQVLDILKYEYWAPLELLPHGCAQTTLLIDRRRPKFGSRQSCDCYFKLLLAAFSR</sequence>
<protein>
    <submittedName>
        <fullName evidence="1">Uncharacterized protein</fullName>
    </submittedName>
</protein>
<dbReference type="AlphaFoldDB" id="A0A5B7IQS3"/>
<comment type="caution">
    <text evidence="1">The sequence shown here is derived from an EMBL/GenBank/DDBJ whole genome shotgun (WGS) entry which is preliminary data.</text>
</comment>
<gene>
    <name evidence="1" type="ORF">E2C01_079177</name>
</gene>
<name>A0A5B7IQS3_PORTR</name>
<reference evidence="1 2" key="1">
    <citation type="submission" date="2019-05" db="EMBL/GenBank/DDBJ databases">
        <title>Another draft genome of Portunus trituberculatus and its Hox gene families provides insights of decapod evolution.</title>
        <authorList>
            <person name="Jeong J.-H."/>
            <person name="Song I."/>
            <person name="Kim S."/>
            <person name="Choi T."/>
            <person name="Kim D."/>
            <person name="Ryu S."/>
            <person name="Kim W."/>
        </authorList>
    </citation>
    <scope>NUCLEOTIDE SEQUENCE [LARGE SCALE GENOMIC DNA]</scope>
    <source>
        <tissue evidence="1">Muscle</tissue>
    </source>
</reference>